<dbReference type="Ensembl" id="ENSOSIT00000042356.1">
    <property type="protein sequence ID" value="ENSOSIP00000040200.1"/>
    <property type="gene ID" value="ENSOSIG00000016953.1"/>
</dbReference>
<feature type="region of interest" description="Disordered" evidence="19">
    <location>
        <begin position="125"/>
        <end position="147"/>
    </location>
</feature>
<dbReference type="FunFam" id="2.30.42.10:FF:000010">
    <property type="entry name" value="Neurabin-1 isoform 1"/>
    <property type="match status" value="1"/>
</dbReference>
<feature type="region of interest" description="Disordered" evidence="19">
    <location>
        <begin position="723"/>
        <end position="762"/>
    </location>
</feature>
<dbReference type="PANTHER" id="PTHR16154:SF22">
    <property type="entry name" value="NEURABIN-1"/>
    <property type="match status" value="1"/>
</dbReference>
<accession>A0A8C7ZDK4</accession>
<evidence type="ECO:0000256" key="14">
    <source>
        <dbReference type="ARBA" id="ARBA00076637"/>
    </source>
</evidence>
<feature type="coiled-coil region" evidence="18">
    <location>
        <begin position="180"/>
        <end position="323"/>
    </location>
</feature>
<dbReference type="SMART" id="SM00320">
    <property type="entry name" value="WD40"/>
    <property type="match status" value="6"/>
</dbReference>
<evidence type="ECO:0000256" key="16">
    <source>
        <dbReference type="ARBA" id="ARBA00082439"/>
    </source>
</evidence>
<dbReference type="GO" id="GO:0051015">
    <property type="term" value="F:actin filament binding"/>
    <property type="evidence" value="ECO:0007669"/>
    <property type="project" value="TreeGrafter"/>
</dbReference>
<evidence type="ECO:0000256" key="11">
    <source>
        <dbReference type="ARBA" id="ARBA00023212"/>
    </source>
</evidence>
<keyword evidence="5" id="KW-0597">Phosphoprotein</keyword>
<keyword evidence="17" id="KW-0853">WD repeat</keyword>
<feature type="region of interest" description="Disordered" evidence="19">
    <location>
        <begin position="584"/>
        <end position="674"/>
    </location>
</feature>
<evidence type="ECO:0000256" key="13">
    <source>
        <dbReference type="ARBA" id="ARBA00067399"/>
    </source>
</evidence>
<dbReference type="GO" id="GO:0005737">
    <property type="term" value="C:cytoplasm"/>
    <property type="evidence" value="ECO:0007669"/>
    <property type="project" value="TreeGrafter"/>
</dbReference>
<reference evidence="22" key="1">
    <citation type="submission" date="2025-08" db="UniProtKB">
        <authorList>
            <consortium name="Ensembl"/>
        </authorList>
    </citation>
    <scope>IDENTIFICATION</scope>
</reference>
<keyword evidence="8" id="KW-0770">Synapse</keyword>
<dbReference type="PROSITE" id="PS50105">
    <property type="entry name" value="SAM_DOMAIN"/>
    <property type="match status" value="1"/>
</dbReference>
<keyword evidence="9 18" id="KW-0175">Coiled coil</keyword>
<dbReference type="PROSITE" id="PS50106">
    <property type="entry name" value="PDZ"/>
    <property type="match status" value="1"/>
</dbReference>
<feature type="compositionally biased region" description="Basic and acidic residues" evidence="19">
    <location>
        <begin position="584"/>
        <end position="606"/>
    </location>
</feature>
<dbReference type="FunFam" id="2.130.10.10:FF:001787">
    <property type="entry name" value="Dynein, cytoplasmic 1, intermediate chain 1"/>
    <property type="match status" value="1"/>
</dbReference>
<sequence length="1198" mass="133649">MSSNFLYSVFLDEEGLGISIIGMGVGADAGLEKLGIFVKTVIEGGAAERDARIMVNDQIVEVDGTSLVGVTQSFAASVLRNTSGVVRFVIGRERPGQQSEVATLIQQTLEQERRQRELLEQQYAQYDADDDETGEYATDDEETGATTASAEKNIEVFDLPETEDILSPSELDATKLYQKFRELQIKHTVTEAEIQKLKSKLASVEREKQRWEKEKSQLKASIEENKERMLKLESYWIEAQTLCHTVNEHLKEAQAQYQTLEKKYNKAKKLIKDFQQKEVEFIQKEDAERRRLEEAEKAHLAEIQGLQVRIAALESELMQLMKQNGIQVNNNNSNSSERLRTQQHSPSRDLQGGSPHSPSKRGCSSTEGEGYKGSHIDAGAAGCRPPGSAEGSPQKTLHGFQTSVMLNPSHKQGLEPDSSLRKTKDKDSRSANSSAEPSAEKSPRKLKAKAPSLSDDVSASSSSSSVEISGLLSEARRSRGLQLSSDESLDMIDDELLDELQFSKQPQWQNRSISDWTSQEVARWLTGLSLERLVPEFTAKNVDGEQLLQLDSSELKALGVSSSQDRTVIKKKIKDLKVLMEKARRNQEKMEKQREKQRKKEIESQQKTEVTPEDSDLDRKRRETEALLQSIGISPEPPLVPTPISPCKSVSTPSETGSQDSADGGAAGRTLQWDTDPSVLQLQADSELGRRMQRLGASKITLVDFPPKEMVFYCKETQTPVNTHLSEVEEEEEEDEEMMETKPASESDQQNEDETNETKEGSFPVLRELTEEERQQVLHSSEFQSFFECSIRVIERALAEDSDIYFDYSGRNLEDNEGDVGSGSRLSLSRVFYDEHWSKRRVITCLDWSPQYPELLVASYNNNEEAPHEPDGVALVWNIKFKKATPEYIFHCQSPVVSVGFARFHPNLLVGGTYSGQIVLWDNRSHRRTPVQRTPLSAAAHTHPVYCVNVVGTQNANNLITLSTDGKMCSWSLDMLSQPQETMELVYSKSKPVAVTGMAFPTGDVNNYVVGSEDGSVYNASRHGSKAGICDMFEGHQGPVTGISCHSAVGPVDFSHLFITSSFDWTVKLWSTKHNKPLYSFEDNADYVYDVMWSPVHPATFAAVDGMGRLDLWNLNNDTEVPTASVTIEGASALNRVRWSSGGKEVAVGDSEGRVWIYDTGELSVAHADDWTRFACTLMEIRANRADGEEEGPMELAS</sequence>
<dbReference type="PANTHER" id="PTHR16154">
    <property type="entry name" value="NEURABIN"/>
    <property type="match status" value="1"/>
</dbReference>
<dbReference type="Pfam" id="PF00595">
    <property type="entry name" value="PDZ"/>
    <property type="match status" value="1"/>
</dbReference>
<feature type="compositionally biased region" description="Polar residues" evidence="19">
    <location>
        <begin position="354"/>
        <end position="367"/>
    </location>
</feature>
<proteinExistence type="inferred from homology"/>
<evidence type="ECO:0000256" key="15">
    <source>
        <dbReference type="ARBA" id="ARBA00077125"/>
    </source>
</evidence>
<evidence type="ECO:0000256" key="12">
    <source>
        <dbReference type="ARBA" id="ARBA00034103"/>
    </source>
</evidence>
<feature type="region of interest" description="Disordered" evidence="19">
    <location>
        <begin position="327"/>
        <end position="466"/>
    </location>
</feature>
<keyword evidence="6" id="KW-0221">Differentiation</keyword>
<feature type="compositionally biased region" description="Pro residues" evidence="19">
    <location>
        <begin position="635"/>
        <end position="644"/>
    </location>
</feature>
<keyword evidence="10" id="KW-0009">Actin-binding</keyword>
<dbReference type="Gene3D" id="2.130.10.10">
    <property type="entry name" value="YVTN repeat-like/Quinoprotein amine dehydrogenase"/>
    <property type="match status" value="2"/>
</dbReference>
<dbReference type="SUPFAM" id="SSF50156">
    <property type="entry name" value="PDZ domain-like"/>
    <property type="match status" value="1"/>
</dbReference>
<feature type="repeat" description="WD" evidence="17">
    <location>
        <begin position="1033"/>
        <end position="1080"/>
    </location>
</feature>
<dbReference type="GO" id="GO:0005868">
    <property type="term" value="C:cytoplasmic dynein complex"/>
    <property type="evidence" value="ECO:0007669"/>
    <property type="project" value="InterPro"/>
</dbReference>
<dbReference type="CDD" id="cd09512">
    <property type="entry name" value="SAM_Neurabin-like"/>
    <property type="match status" value="1"/>
</dbReference>
<evidence type="ECO:0000256" key="4">
    <source>
        <dbReference type="ARBA" id="ARBA00022490"/>
    </source>
</evidence>
<dbReference type="SMART" id="SM00228">
    <property type="entry name" value="PDZ"/>
    <property type="match status" value="1"/>
</dbReference>
<evidence type="ECO:0000256" key="8">
    <source>
        <dbReference type="ARBA" id="ARBA00023018"/>
    </source>
</evidence>
<evidence type="ECO:0000256" key="17">
    <source>
        <dbReference type="PROSITE-ProRule" id="PRU00221"/>
    </source>
</evidence>
<dbReference type="PROSITE" id="PS50082">
    <property type="entry name" value="WD_REPEATS_2"/>
    <property type="match status" value="1"/>
</dbReference>
<dbReference type="GO" id="GO:0015629">
    <property type="term" value="C:actin cytoskeleton"/>
    <property type="evidence" value="ECO:0007669"/>
    <property type="project" value="TreeGrafter"/>
</dbReference>
<dbReference type="GO" id="GO:0014069">
    <property type="term" value="C:postsynaptic density"/>
    <property type="evidence" value="ECO:0007669"/>
    <property type="project" value="TreeGrafter"/>
</dbReference>
<reference evidence="22" key="2">
    <citation type="submission" date="2025-09" db="UniProtKB">
        <authorList>
            <consortium name="Ensembl"/>
        </authorList>
    </citation>
    <scope>IDENTIFICATION</scope>
</reference>
<evidence type="ECO:0000313" key="22">
    <source>
        <dbReference type="Ensembl" id="ENSOSIP00000040200.1"/>
    </source>
</evidence>
<dbReference type="Pfam" id="PF11540">
    <property type="entry name" value="Dynein_IC2"/>
    <property type="match status" value="1"/>
</dbReference>
<dbReference type="GO" id="GO:0031175">
    <property type="term" value="P:neuron projection development"/>
    <property type="evidence" value="ECO:0007669"/>
    <property type="project" value="TreeGrafter"/>
</dbReference>
<evidence type="ECO:0000256" key="5">
    <source>
        <dbReference type="ARBA" id="ARBA00022553"/>
    </source>
</evidence>
<dbReference type="InterPro" id="IPR036034">
    <property type="entry name" value="PDZ_sf"/>
</dbReference>
<feature type="domain" description="SAM" evidence="20">
    <location>
        <begin position="516"/>
        <end position="579"/>
    </location>
</feature>
<evidence type="ECO:0000256" key="9">
    <source>
        <dbReference type="ARBA" id="ARBA00023054"/>
    </source>
</evidence>
<dbReference type="Gene3D" id="1.10.150.50">
    <property type="entry name" value="Transcription Factor, Ets-1"/>
    <property type="match status" value="1"/>
</dbReference>
<dbReference type="GO" id="GO:0007018">
    <property type="term" value="P:microtubule-based movement"/>
    <property type="evidence" value="ECO:0007669"/>
    <property type="project" value="InterPro"/>
</dbReference>
<dbReference type="GO" id="GO:0019722">
    <property type="term" value="P:calcium-mediated signaling"/>
    <property type="evidence" value="ECO:0007669"/>
    <property type="project" value="TreeGrafter"/>
</dbReference>
<keyword evidence="3" id="KW-0217">Developmental protein</keyword>
<dbReference type="SMART" id="SM00454">
    <property type="entry name" value="SAM"/>
    <property type="match status" value="1"/>
</dbReference>
<evidence type="ECO:0000256" key="19">
    <source>
        <dbReference type="SAM" id="MobiDB-lite"/>
    </source>
</evidence>
<dbReference type="GeneTree" id="ENSGT00940000156032"/>
<dbReference type="InterPro" id="IPR015943">
    <property type="entry name" value="WD40/YVTN_repeat-like_dom_sf"/>
</dbReference>
<evidence type="ECO:0000256" key="10">
    <source>
        <dbReference type="ARBA" id="ARBA00023203"/>
    </source>
</evidence>
<keyword evidence="7" id="KW-0524">Neurogenesis</keyword>
<feature type="compositionally biased region" description="Polar residues" evidence="19">
    <location>
        <begin position="391"/>
        <end position="410"/>
    </location>
</feature>
<dbReference type="FunFam" id="1.10.150.50:FF:000008">
    <property type="entry name" value="Neurabin-1 isoform 1-like protein"/>
    <property type="match status" value="1"/>
</dbReference>
<evidence type="ECO:0000259" key="20">
    <source>
        <dbReference type="PROSITE" id="PS50105"/>
    </source>
</evidence>
<dbReference type="Gene3D" id="2.30.42.10">
    <property type="match status" value="1"/>
</dbReference>
<dbReference type="InterPro" id="IPR025956">
    <property type="entry name" value="DYNC1I1/DYNC1I2"/>
</dbReference>
<feature type="compositionally biased region" description="Basic and acidic residues" evidence="19">
    <location>
        <begin position="412"/>
        <end position="429"/>
    </location>
</feature>
<dbReference type="CDD" id="cd06790">
    <property type="entry name" value="PDZ_neurabin-like"/>
    <property type="match status" value="1"/>
</dbReference>
<evidence type="ECO:0000256" key="2">
    <source>
        <dbReference type="ARBA" id="ARBA00011059"/>
    </source>
</evidence>
<dbReference type="InterPro" id="IPR001660">
    <property type="entry name" value="SAM"/>
</dbReference>
<dbReference type="InterPro" id="IPR001478">
    <property type="entry name" value="PDZ"/>
</dbReference>
<dbReference type="AlphaFoldDB" id="A0A8C7ZDK4"/>
<dbReference type="SUPFAM" id="SSF47769">
    <property type="entry name" value="SAM/Pointed domain"/>
    <property type="match status" value="1"/>
</dbReference>
<dbReference type="InterPro" id="IPR013761">
    <property type="entry name" value="SAM/pointed_sf"/>
</dbReference>
<evidence type="ECO:0000259" key="21">
    <source>
        <dbReference type="PROSITE" id="PS50106"/>
    </source>
</evidence>
<dbReference type="FunFam" id="2.130.10.10:FF:000566">
    <property type="entry name" value="Dynein cytoplasmic 1 intermediate chain 1"/>
    <property type="match status" value="1"/>
</dbReference>
<dbReference type="GO" id="GO:0030425">
    <property type="term" value="C:dendrite"/>
    <property type="evidence" value="ECO:0007669"/>
    <property type="project" value="TreeGrafter"/>
</dbReference>
<dbReference type="Pfam" id="PF07647">
    <property type="entry name" value="SAM_2"/>
    <property type="match status" value="1"/>
</dbReference>
<name>A0A8C7ZDK4_9TELE</name>
<comment type="similarity">
    <text evidence="2">Belongs to the dynein intermediate chain family.</text>
</comment>
<dbReference type="SUPFAM" id="SSF50978">
    <property type="entry name" value="WD40 repeat-like"/>
    <property type="match status" value="1"/>
</dbReference>
<evidence type="ECO:0000256" key="7">
    <source>
        <dbReference type="ARBA" id="ARBA00022902"/>
    </source>
</evidence>
<feature type="compositionally biased region" description="Acidic residues" evidence="19">
    <location>
        <begin position="728"/>
        <end position="738"/>
    </location>
</feature>
<dbReference type="Pfam" id="PF00400">
    <property type="entry name" value="WD40"/>
    <property type="match status" value="1"/>
</dbReference>
<organism evidence="22 23">
    <name type="scientific">Oryzias sinensis</name>
    <name type="common">Chinese medaka</name>
    <dbReference type="NCBI Taxonomy" id="183150"/>
    <lineage>
        <taxon>Eukaryota</taxon>
        <taxon>Metazoa</taxon>
        <taxon>Chordata</taxon>
        <taxon>Craniata</taxon>
        <taxon>Vertebrata</taxon>
        <taxon>Euteleostomi</taxon>
        <taxon>Actinopterygii</taxon>
        <taxon>Neopterygii</taxon>
        <taxon>Teleostei</taxon>
        <taxon>Neoteleostei</taxon>
        <taxon>Acanthomorphata</taxon>
        <taxon>Ovalentaria</taxon>
        <taxon>Atherinomorphae</taxon>
        <taxon>Beloniformes</taxon>
        <taxon>Adrianichthyidae</taxon>
        <taxon>Oryziinae</taxon>
        <taxon>Oryzias</taxon>
    </lineage>
</organism>
<dbReference type="InterPro" id="IPR001680">
    <property type="entry name" value="WD40_rpt"/>
</dbReference>
<evidence type="ECO:0000256" key="1">
    <source>
        <dbReference type="ARBA" id="ARBA00004245"/>
    </source>
</evidence>
<evidence type="ECO:0000256" key="3">
    <source>
        <dbReference type="ARBA" id="ARBA00022473"/>
    </source>
</evidence>
<keyword evidence="23" id="KW-1185">Reference proteome</keyword>
<keyword evidence="11" id="KW-0206">Cytoskeleton</keyword>
<dbReference type="InterPro" id="IPR043446">
    <property type="entry name" value="Neurabin-like"/>
</dbReference>
<feature type="compositionally biased region" description="Acidic residues" evidence="19">
    <location>
        <begin position="127"/>
        <end position="143"/>
    </location>
</feature>
<evidence type="ECO:0000313" key="23">
    <source>
        <dbReference type="Proteomes" id="UP000694383"/>
    </source>
</evidence>
<comment type="subcellular location">
    <subcellularLocation>
        <location evidence="1">Cytoplasm</location>
        <location evidence="1">Cytoskeleton</location>
    </subcellularLocation>
    <subcellularLocation>
        <location evidence="12">Synapse</location>
    </subcellularLocation>
</comment>
<dbReference type="InterPro" id="IPR036322">
    <property type="entry name" value="WD40_repeat_dom_sf"/>
</dbReference>
<dbReference type="Proteomes" id="UP000694383">
    <property type="component" value="Unplaced"/>
</dbReference>
<feature type="compositionally biased region" description="Low complexity" evidence="19">
    <location>
        <begin position="452"/>
        <end position="466"/>
    </location>
</feature>
<dbReference type="GO" id="GO:0007015">
    <property type="term" value="P:actin filament organization"/>
    <property type="evidence" value="ECO:0007669"/>
    <property type="project" value="TreeGrafter"/>
</dbReference>
<feature type="domain" description="PDZ" evidence="21">
    <location>
        <begin position="6"/>
        <end position="94"/>
    </location>
</feature>
<protein>
    <recommendedName>
        <fullName evidence="13">Neurabin-1</fullName>
    </recommendedName>
    <alternativeName>
        <fullName evidence="15">Neurabin-I</fullName>
    </alternativeName>
    <alternativeName>
        <fullName evidence="14">Neural tissue-specific F-actin-binding protein I</fullName>
    </alternativeName>
    <alternativeName>
        <fullName evidence="16">Protein phosphatase 1 regulatory subunit 9A</fullName>
    </alternativeName>
</protein>
<evidence type="ECO:0000256" key="6">
    <source>
        <dbReference type="ARBA" id="ARBA00022782"/>
    </source>
</evidence>
<keyword evidence="4" id="KW-0963">Cytoplasm</keyword>
<evidence type="ECO:0000256" key="18">
    <source>
        <dbReference type="SAM" id="Coils"/>
    </source>
</evidence>